<reference evidence="1" key="2">
    <citation type="journal article" date="2020" name="Front. Microbiol.">
        <title>Genetic Variants of the DSF Quorum Sensing System in Stenotrophomonas maltophilia Influence Virulence and Resistance Phenotypes Among Genotypically Diverse Clinical Isolates.</title>
        <authorList>
            <person name="Yero D."/>
            <person name="Huedo P."/>
            <person name="Conchillo-Sole O."/>
            <person name="Martinez-Servat S."/>
            <person name="Mamat U."/>
            <person name="Coves X."/>
            <person name="Llanas F."/>
            <person name="Roca I."/>
            <person name="Vila J."/>
            <person name="Schaible U.E."/>
            <person name="Daura X."/>
            <person name="Gibert I."/>
        </authorList>
    </citation>
    <scope>NUCLEOTIDE SEQUENCE</scope>
    <source>
        <strain evidence="1">OG156</strain>
    </source>
</reference>
<dbReference type="Pfam" id="PF09684">
    <property type="entry name" value="Tail_P2_I"/>
    <property type="match status" value="1"/>
</dbReference>
<evidence type="ECO:0000313" key="1">
    <source>
        <dbReference type="EMBL" id="MBA0311927.1"/>
    </source>
</evidence>
<evidence type="ECO:0000313" key="2">
    <source>
        <dbReference type="Proteomes" id="UP000822271"/>
    </source>
</evidence>
<dbReference type="OrthoDB" id="90759at2"/>
<name>A0A2J0SQX7_STEMA</name>
<dbReference type="InterPro" id="IPR006521">
    <property type="entry name" value="Tail_protein_I"/>
</dbReference>
<dbReference type="Proteomes" id="UP000822271">
    <property type="component" value="Unassembled WGS sequence"/>
</dbReference>
<protein>
    <submittedName>
        <fullName evidence="1">Phage tail protein I</fullName>
    </submittedName>
</protein>
<proteinExistence type="predicted"/>
<dbReference type="EMBL" id="RAUE01000022">
    <property type="protein sequence ID" value="MBA0311927.1"/>
    <property type="molecule type" value="Genomic_DNA"/>
</dbReference>
<reference evidence="1" key="1">
    <citation type="submission" date="2018-09" db="EMBL/GenBank/DDBJ databases">
        <authorList>
            <person name="Groschel M."/>
            <person name="Kohl T."/>
            <person name="Conchillo-Sole O."/>
            <person name="Mamat U."/>
            <person name="Yero D."/>
            <person name="Niemann S."/>
            <person name="Daura X."/>
            <person name="Gibert I."/>
        </authorList>
    </citation>
    <scope>NUCLEOTIDE SEQUENCE</scope>
    <source>
        <strain evidence="1">OG156</strain>
    </source>
</reference>
<organism evidence="1 2">
    <name type="scientific">Stenotrophomonas maltophilia</name>
    <name type="common">Pseudomonas maltophilia</name>
    <name type="synonym">Xanthomonas maltophilia</name>
    <dbReference type="NCBI Taxonomy" id="40324"/>
    <lineage>
        <taxon>Bacteria</taxon>
        <taxon>Pseudomonadati</taxon>
        <taxon>Pseudomonadota</taxon>
        <taxon>Gammaproteobacteria</taxon>
        <taxon>Lysobacterales</taxon>
        <taxon>Lysobacteraceae</taxon>
        <taxon>Stenotrophomonas</taxon>
        <taxon>Stenotrophomonas maltophilia group</taxon>
    </lineage>
</organism>
<dbReference type="AlphaFoldDB" id="A0A2J0SQX7"/>
<sequence>MNEPSTRLINARLRGAIDGRNRTFRHPGGALASLQSVFRTDAQGRQLLQGSVIEGSRVTLAAAPAPGEVIDGDAQVVVPSAANLLPANATHAERALARAIVARPLPVDITALWDADRCPTALLPWLAWALSLDEWKAYWPEAVKRARVRTAIAIQRRKGTAGSVRDVVAAFGGSVLIREWWQLQPRGAPHTFEAVMTIANQDGQSATAMFVEDVIGEITRTKPVRSHFTFTQGMQADAAVGALAAAHATAFRRLQLIGE</sequence>
<accession>A0A2J0SQX7</accession>
<dbReference type="NCBIfam" id="TIGR01634">
    <property type="entry name" value="tail_P2_I"/>
    <property type="match status" value="1"/>
</dbReference>
<gene>
    <name evidence="1" type="ORF">D7Y33_13085</name>
</gene>
<comment type="caution">
    <text evidence="1">The sequence shown here is derived from an EMBL/GenBank/DDBJ whole genome shotgun (WGS) entry which is preliminary data.</text>
</comment>